<accession>A0ABD5PJ92</accession>
<protein>
    <submittedName>
        <fullName evidence="2">Uncharacterized protein</fullName>
    </submittedName>
</protein>
<gene>
    <name evidence="2" type="ORF">ACFO5R_01590</name>
</gene>
<dbReference type="AlphaFoldDB" id="A0ABD5PJ92"/>
<dbReference type="Proteomes" id="UP001595898">
    <property type="component" value="Unassembled WGS sequence"/>
</dbReference>
<comment type="caution">
    <text evidence="2">The sequence shown here is derived from an EMBL/GenBank/DDBJ whole genome shotgun (WGS) entry which is preliminary data.</text>
</comment>
<dbReference type="EMBL" id="JBHSFA010000002">
    <property type="protein sequence ID" value="MFC4540617.1"/>
    <property type="molecule type" value="Genomic_DNA"/>
</dbReference>
<evidence type="ECO:0000313" key="3">
    <source>
        <dbReference type="Proteomes" id="UP001595898"/>
    </source>
</evidence>
<keyword evidence="1" id="KW-1133">Transmembrane helix</keyword>
<reference evidence="2 3" key="1">
    <citation type="journal article" date="2019" name="Int. J. Syst. Evol. Microbiol.">
        <title>The Global Catalogue of Microorganisms (GCM) 10K type strain sequencing project: providing services to taxonomists for standard genome sequencing and annotation.</title>
        <authorList>
            <consortium name="The Broad Institute Genomics Platform"/>
            <consortium name="The Broad Institute Genome Sequencing Center for Infectious Disease"/>
            <person name="Wu L."/>
            <person name="Ma J."/>
        </authorList>
    </citation>
    <scope>NUCLEOTIDE SEQUENCE [LARGE SCALE GENOMIC DNA]</scope>
    <source>
        <strain evidence="2 3">WLHS5</strain>
    </source>
</reference>
<evidence type="ECO:0000256" key="1">
    <source>
        <dbReference type="SAM" id="Phobius"/>
    </source>
</evidence>
<keyword evidence="3" id="KW-1185">Reference proteome</keyword>
<proteinExistence type="predicted"/>
<organism evidence="2 3">
    <name type="scientific">Halosolutus amylolyticus</name>
    <dbReference type="NCBI Taxonomy" id="2932267"/>
    <lineage>
        <taxon>Archaea</taxon>
        <taxon>Methanobacteriati</taxon>
        <taxon>Methanobacteriota</taxon>
        <taxon>Stenosarchaea group</taxon>
        <taxon>Halobacteria</taxon>
        <taxon>Halobacteriales</taxon>
        <taxon>Natrialbaceae</taxon>
        <taxon>Halosolutus</taxon>
    </lineage>
</organism>
<keyword evidence="1" id="KW-0472">Membrane</keyword>
<evidence type="ECO:0000313" key="2">
    <source>
        <dbReference type="EMBL" id="MFC4540617.1"/>
    </source>
</evidence>
<sequence length="76" mass="7917">MGFTKLLRSKATRSLTVVSVLKDAKTALDRGNRTRAIALLGVAVLAWKWTVVGLAAQGVVKLLRAGRGGSSASKPA</sequence>
<dbReference type="RefSeq" id="WP_250138781.1">
    <property type="nucleotide sequence ID" value="NZ_JALIQP010000001.1"/>
</dbReference>
<feature type="transmembrane region" description="Helical" evidence="1">
    <location>
        <begin position="37"/>
        <end position="60"/>
    </location>
</feature>
<name>A0ABD5PJ92_9EURY</name>
<keyword evidence="1" id="KW-0812">Transmembrane</keyword>